<feature type="compositionally biased region" description="Low complexity" evidence="2">
    <location>
        <begin position="419"/>
        <end position="436"/>
    </location>
</feature>
<keyword evidence="1" id="KW-0507">mRNA processing</keyword>
<feature type="compositionally biased region" description="Pro residues" evidence="2">
    <location>
        <begin position="38"/>
        <end position="76"/>
    </location>
</feature>
<feature type="region of interest" description="Disordered" evidence="2">
    <location>
        <begin position="1"/>
        <end position="87"/>
    </location>
</feature>
<reference evidence="4 5" key="1">
    <citation type="submission" date="2024-01" db="EMBL/GenBank/DDBJ databases">
        <title>A draft genome for the cacao thread blight pathogen Marasmiellus scandens.</title>
        <authorList>
            <person name="Baruah I.K."/>
            <person name="Leung J."/>
            <person name="Bukari Y."/>
            <person name="Amoako-Attah I."/>
            <person name="Meinhardt L.W."/>
            <person name="Bailey B.A."/>
            <person name="Cohen S.P."/>
        </authorList>
    </citation>
    <scope>NUCLEOTIDE SEQUENCE [LARGE SCALE GENOMIC DNA]</scope>
    <source>
        <strain evidence="4 5">GH-19</strain>
    </source>
</reference>
<dbReference type="SUPFAM" id="SSF57756">
    <property type="entry name" value="Retrovirus zinc finger-like domains"/>
    <property type="match status" value="1"/>
</dbReference>
<dbReference type="InterPro" id="IPR005162">
    <property type="entry name" value="Retrotrans_gag_dom"/>
</dbReference>
<dbReference type="Proteomes" id="UP001498398">
    <property type="component" value="Unassembled WGS sequence"/>
</dbReference>
<proteinExistence type="predicted"/>
<dbReference type="InterPro" id="IPR032567">
    <property type="entry name" value="RTL1-rel"/>
</dbReference>
<gene>
    <name evidence="4" type="ORF">VKT23_019226</name>
</gene>
<feature type="region of interest" description="Disordered" evidence="2">
    <location>
        <begin position="311"/>
        <end position="333"/>
    </location>
</feature>
<evidence type="ECO:0000259" key="3">
    <source>
        <dbReference type="Pfam" id="PF03732"/>
    </source>
</evidence>
<dbReference type="Pfam" id="PF03732">
    <property type="entry name" value="Retrotrans_gag"/>
    <property type="match status" value="1"/>
</dbReference>
<evidence type="ECO:0000313" key="4">
    <source>
        <dbReference type="EMBL" id="KAK7436262.1"/>
    </source>
</evidence>
<dbReference type="PANTHER" id="PTHR15503:SF22">
    <property type="entry name" value="TRANSPOSON TY3-I GAG POLYPROTEIN"/>
    <property type="match status" value="1"/>
</dbReference>
<feature type="region of interest" description="Disordered" evidence="2">
    <location>
        <begin position="115"/>
        <end position="134"/>
    </location>
</feature>
<protein>
    <recommendedName>
        <fullName evidence="3">Retrotransposon gag domain-containing protein</fullName>
    </recommendedName>
</protein>
<feature type="region of interest" description="Disordered" evidence="2">
    <location>
        <begin position="412"/>
        <end position="436"/>
    </location>
</feature>
<keyword evidence="5" id="KW-1185">Reference proteome</keyword>
<feature type="domain" description="Retrotransposon gag" evidence="3">
    <location>
        <begin position="181"/>
        <end position="266"/>
    </location>
</feature>
<comment type="caution">
    <text evidence="4">The sequence shown here is derived from an EMBL/GenBank/DDBJ whole genome shotgun (WGS) entry which is preliminary data.</text>
</comment>
<organism evidence="4 5">
    <name type="scientific">Marasmiellus scandens</name>
    <dbReference type="NCBI Taxonomy" id="2682957"/>
    <lineage>
        <taxon>Eukaryota</taxon>
        <taxon>Fungi</taxon>
        <taxon>Dikarya</taxon>
        <taxon>Basidiomycota</taxon>
        <taxon>Agaricomycotina</taxon>
        <taxon>Agaricomycetes</taxon>
        <taxon>Agaricomycetidae</taxon>
        <taxon>Agaricales</taxon>
        <taxon>Marasmiineae</taxon>
        <taxon>Omphalotaceae</taxon>
        <taxon>Marasmiellus</taxon>
    </lineage>
</organism>
<accession>A0ABR1IQ90</accession>
<dbReference type="EMBL" id="JBANRG010000096">
    <property type="protein sequence ID" value="KAK7436262.1"/>
    <property type="molecule type" value="Genomic_DNA"/>
</dbReference>
<evidence type="ECO:0000256" key="1">
    <source>
        <dbReference type="ARBA" id="ARBA00022664"/>
    </source>
</evidence>
<evidence type="ECO:0000313" key="5">
    <source>
        <dbReference type="Proteomes" id="UP001498398"/>
    </source>
</evidence>
<dbReference type="InterPro" id="IPR036875">
    <property type="entry name" value="Znf_CCHC_sf"/>
</dbReference>
<dbReference type="Gene3D" id="4.10.60.10">
    <property type="entry name" value="Zinc finger, CCHC-type"/>
    <property type="match status" value="1"/>
</dbReference>
<name>A0ABR1IQ90_9AGAR</name>
<dbReference type="PANTHER" id="PTHR15503">
    <property type="entry name" value="LDOC1 RELATED"/>
    <property type="match status" value="1"/>
</dbReference>
<sequence>MSFSGDTSDCRGLPHGYDVTQSTPPPPPPADFAQTVPLPAPTLSPPPAPSPSPTPPPAPTPPPPPSPSPTPPPPPSHHSESDTEMTDNNLGSLVQQMAQHQRNMQEQMTRLIETLGQPKPDKTSTSKPDPFTGKANHVRRFLSLFKIWAASRSDLNTEEKTITSALSFMQGEAADWAARHANLIVKSHEPNSTQPFPFDGKWTQFEKEFKTRFRSVDEEAEARRKIKGMKQGKQSVAHYAQEFQDVGGRTGFSDADLMERFCNRLNGGIRLHMISIELGQGKAKSLAEAVNRACTIELALYNPTFNTTPNFRSSDPNAMDIDATRTGGNGKTRDDFLQKMKGRCFGCRSDDHIKSACSWKTEKCRYCTRTGHVERVCQDKFLGVERGRGNRARRGGGGGGTAQRVAANTPFSLFDDETPASNTTPSPSIAASSTPNLSDELQGFRNAMAEQNKILAAILQKQDDF</sequence>
<evidence type="ECO:0000256" key="2">
    <source>
        <dbReference type="SAM" id="MobiDB-lite"/>
    </source>
</evidence>